<sequence length="398" mass="43526">MKKMMIIGLTLLTTASFAQKNNTTNAAMSWKAYQSSKNSGNMEMAEKELLEAVNFISKSAAHESTQNDPKTLMYKGKIYCEAAVVGAEAKTEALKALGNKETSKEGLAAFKKSAKNDSKGKYSSDIKDYCAIARGNNYNSAVKMYEAKNYENSMGSFLTSAAYGEAMGLTDTVAIYYGGIAAIKSENYEQALTAFTRTSKLGFELPSSSSYLAEAYTKLDRVADGEKVLSGLLESHPGNKDIMISLINLYLGSGKKMEAEKVLSDAIALDPSNKELHYVVGTIYEGQERYEDAEKSYKKVLEIDPNYSNALLGLGAVYFNKAANLNGKINGLSLGDPNEEVYRTEMTESFKKALPYLEKANELTPNNAEIIGSLRQAYYKTGDMEKAKAMKVLLDGLK</sequence>
<evidence type="ECO:0000256" key="3">
    <source>
        <dbReference type="PROSITE-ProRule" id="PRU00339"/>
    </source>
</evidence>
<evidence type="ECO:0008006" key="7">
    <source>
        <dbReference type="Google" id="ProtNLM"/>
    </source>
</evidence>
<dbReference type="PANTHER" id="PTHR45586">
    <property type="entry name" value="TPR REPEAT-CONTAINING PROTEIN PA4667"/>
    <property type="match status" value="1"/>
</dbReference>
<dbReference type="Gene3D" id="1.25.40.10">
    <property type="entry name" value="Tetratricopeptide repeat domain"/>
    <property type="match status" value="3"/>
</dbReference>
<reference evidence="5 6" key="1">
    <citation type="submission" date="2018-06" db="EMBL/GenBank/DDBJ databases">
        <title>The draft genome sequence of Crocinitomix sp. SM1701.</title>
        <authorList>
            <person name="Zhang X."/>
        </authorList>
    </citation>
    <scope>NUCLEOTIDE SEQUENCE [LARGE SCALE GENOMIC DNA]</scope>
    <source>
        <strain evidence="5 6">SM1701</strain>
    </source>
</reference>
<dbReference type="RefSeq" id="WP_111062587.1">
    <property type="nucleotide sequence ID" value="NZ_JBHUCU010000027.1"/>
</dbReference>
<dbReference type="PANTHER" id="PTHR45586:SF1">
    <property type="entry name" value="LIPOPOLYSACCHARIDE ASSEMBLY PROTEIN B"/>
    <property type="match status" value="1"/>
</dbReference>
<accession>A0A2W1N094</accession>
<name>A0A2W1N094_9FLAO</name>
<feature type="signal peptide" evidence="4">
    <location>
        <begin position="1"/>
        <end position="20"/>
    </location>
</feature>
<feature type="chain" id="PRO_5015886638" description="Tetratricopeptide repeat protein" evidence="4">
    <location>
        <begin position="21"/>
        <end position="398"/>
    </location>
</feature>
<dbReference type="InterPro" id="IPR011990">
    <property type="entry name" value="TPR-like_helical_dom_sf"/>
</dbReference>
<organism evidence="5 6">
    <name type="scientific">Putridiphycobacter roseus</name>
    <dbReference type="NCBI Taxonomy" id="2219161"/>
    <lineage>
        <taxon>Bacteria</taxon>
        <taxon>Pseudomonadati</taxon>
        <taxon>Bacteroidota</taxon>
        <taxon>Flavobacteriia</taxon>
        <taxon>Flavobacteriales</taxon>
        <taxon>Crocinitomicaceae</taxon>
        <taxon>Putridiphycobacter</taxon>
    </lineage>
</organism>
<dbReference type="Proteomes" id="UP000249248">
    <property type="component" value="Unassembled WGS sequence"/>
</dbReference>
<gene>
    <name evidence="5" type="ORF">DNU06_07300</name>
</gene>
<dbReference type="SMART" id="SM00028">
    <property type="entry name" value="TPR"/>
    <property type="match status" value="3"/>
</dbReference>
<dbReference type="PROSITE" id="PS50005">
    <property type="entry name" value="TPR"/>
    <property type="match status" value="1"/>
</dbReference>
<keyword evidence="2 3" id="KW-0802">TPR repeat</keyword>
<keyword evidence="1" id="KW-0677">Repeat</keyword>
<dbReference type="EMBL" id="QKSB01000003">
    <property type="protein sequence ID" value="PZE17627.1"/>
    <property type="molecule type" value="Genomic_DNA"/>
</dbReference>
<dbReference type="InterPro" id="IPR051012">
    <property type="entry name" value="CellSynth/LPSAsmb/PSIAsmb"/>
</dbReference>
<evidence type="ECO:0000313" key="5">
    <source>
        <dbReference type="EMBL" id="PZE17627.1"/>
    </source>
</evidence>
<dbReference type="SUPFAM" id="SSF48452">
    <property type="entry name" value="TPR-like"/>
    <property type="match status" value="1"/>
</dbReference>
<keyword evidence="6" id="KW-1185">Reference proteome</keyword>
<evidence type="ECO:0000256" key="2">
    <source>
        <dbReference type="ARBA" id="ARBA00022803"/>
    </source>
</evidence>
<evidence type="ECO:0000313" key="6">
    <source>
        <dbReference type="Proteomes" id="UP000249248"/>
    </source>
</evidence>
<keyword evidence="4" id="KW-0732">Signal</keyword>
<evidence type="ECO:0000256" key="1">
    <source>
        <dbReference type="ARBA" id="ARBA00022737"/>
    </source>
</evidence>
<dbReference type="Pfam" id="PF14559">
    <property type="entry name" value="TPR_19"/>
    <property type="match status" value="1"/>
</dbReference>
<comment type="caution">
    <text evidence="5">The sequence shown here is derived from an EMBL/GenBank/DDBJ whole genome shotgun (WGS) entry which is preliminary data.</text>
</comment>
<feature type="repeat" description="TPR" evidence="3">
    <location>
        <begin position="274"/>
        <end position="307"/>
    </location>
</feature>
<dbReference type="InterPro" id="IPR019734">
    <property type="entry name" value="TPR_rpt"/>
</dbReference>
<evidence type="ECO:0000256" key="4">
    <source>
        <dbReference type="SAM" id="SignalP"/>
    </source>
</evidence>
<protein>
    <recommendedName>
        <fullName evidence="7">Tetratricopeptide repeat protein</fullName>
    </recommendedName>
</protein>
<dbReference type="Pfam" id="PF13432">
    <property type="entry name" value="TPR_16"/>
    <property type="match status" value="2"/>
</dbReference>
<dbReference type="AlphaFoldDB" id="A0A2W1N094"/>
<proteinExistence type="predicted"/>
<dbReference type="OrthoDB" id="1149028at2"/>
<dbReference type="PROSITE" id="PS50293">
    <property type="entry name" value="TPR_REGION"/>
    <property type="match status" value="1"/>
</dbReference>